<accession>A0A151WX99</accession>
<dbReference type="Proteomes" id="UP000075809">
    <property type="component" value="Unassembled WGS sequence"/>
</dbReference>
<dbReference type="AlphaFoldDB" id="A0A151WX99"/>
<evidence type="ECO:0000313" key="1">
    <source>
        <dbReference type="EMBL" id="KYQ52500.1"/>
    </source>
</evidence>
<organism evidence="1 2">
    <name type="scientific">Mycetomoellerius zeteki</name>
    <dbReference type="NCBI Taxonomy" id="64791"/>
    <lineage>
        <taxon>Eukaryota</taxon>
        <taxon>Metazoa</taxon>
        <taxon>Ecdysozoa</taxon>
        <taxon>Arthropoda</taxon>
        <taxon>Hexapoda</taxon>
        <taxon>Insecta</taxon>
        <taxon>Pterygota</taxon>
        <taxon>Neoptera</taxon>
        <taxon>Endopterygota</taxon>
        <taxon>Hymenoptera</taxon>
        <taxon>Apocrita</taxon>
        <taxon>Aculeata</taxon>
        <taxon>Formicoidea</taxon>
        <taxon>Formicidae</taxon>
        <taxon>Myrmicinae</taxon>
        <taxon>Mycetomoellerius</taxon>
    </lineage>
</organism>
<reference evidence="1 2" key="1">
    <citation type="submission" date="2015-09" db="EMBL/GenBank/DDBJ databases">
        <title>Trachymyrmex zeteki WGS genome.</title>
        <authorList>
            <person name="Nygaard S."/>
            <person name="Hu H."/>
            <person name="Boomsma J."/>
            <person name="Zhang G."/>
        </authorList>
    </citation>
    <scope>NUCLEOTIDE SEQUENCE [LARGE SCALE GENOMIC DNA]</scope>
    <source>
        <strain evidence="1">Tzet28-1</strain>
        <tissue evidence="1">Whole body</tissue>
    </source>
</reference>
<name>A0A151WX99_9HYME</name>
<dbReference type="EMBL" id="KQ982668">
    <property type="protein sequence ID" value="KYQ52500.1"/>
    <property type="molecule type" value="Genomic_DNA"/>
</dbReference>
<proteinExistence type="predicted"/>
<protein>
    <submittedName>
        <fullName evidence="1">Uncharacterized protein</fullName>
    </submittedName>
</protein>
<gene>
    <name evidence="1" type="ORF">ALC60_08360</name>
</gene>
<sequence>MEKRCGCNLLVQRSFLDLRISARISDMGRPRRASQAGKFMVGKHYWANKDVPEATEYIAAFPTCFWYCLEW</sequence>
<keyword evidence="2" id="KW-1185">Reference proteome</keyword>
<evidence type="ECO:0000313" key="2">
    <source>
        <dbReference type="Proteomes" id="UP000075809"/>
    </source>
</evidence>